<name>A0A0M0JJ13_9EUKA</name>
<accession>A0A0M0JJ13</accession>
<dbReference type="Proteomes" id="UP000037460">
    <property type="component" value="Unassembled WGS sequence"/>
</dbReference>
<dbReference type="EMBL" id="JWZX01002879">
    <property type="protein sequence ID" value="KOO26233.1"/>
    <property type="molecule type" value="Genomic_DNA"/>
</dbReference>
<comment type="caution">
    <text evidence="2">The sequence shown here is derived from an EMBL/GenBank/DDBJ whole genome shotgun (WGS) entry which is preliminary data.</text>
</comment>
<sequence length="340" mass="36069">MRAQLAAALRAQPQDEGNADTNALRSLHKKRAINVLATTVKTSVDLRVVLEDPKLPSKQDLGRWWPEPARETLSPLVPFPTRPAMDTFDAGFKVVSHASPPSTSMRGSLGGSLTPGFASPPLGSPSAAMARSASALVLPRSASLPAVARDGKSAPATASPLSTHGSHGSPLGSINARGQSRIGGKWRSKPRLGDPSANLGNPAIIELPDGGTDTPLDVFEHLGKGGTPYALAFSQQLETLDRSSRLAQWMNAFAADEEAFASKAVFVEMRLRQALSSSVSLGVPNTFRIAVVCDAFERVAPLTGRYEGVLVLIWKELIRSIFADFTNDLPGQGAKAYAER</sequence>
<dbReference type="OrthoDB" id="10344629at2759"/>
<dbReference type="AlphaFoldDB" id="A0A0M0JJ13"/>
<evidence type="ECO:0000313" key="3">
    <source>
        <dbReference type="Proteomes" id="UP000037460"/>
    </source>
</evidence>
<evidence type="ECO:0000313" key="2">
    <source>
        <dbReference type="EMBL" id="KOO26233.1"/>
    </source>
</evidence>
<organism evidence="2 3">
    <name type="scientific">Chrysochromulina tobinii</name>
    <dbReference type="NCBI Taxonomy" id="1460289"/>
    <lineage>
        <taxon>Eukaryota</taxon>
        <taxon>Haptista</taxon>
        <taxon>Haptophyta</taxon>
        <taxon>Prymnesiophyceae</taxon>
        <taxon>Prymnesiales</taxon>
        <taxon>Chrysochromulinaceae</taxon>
        <taxon>Chrysochromulina</taxon>
    </lineage>
</organism>
<evidence type="ECO:0000256" key="1">
    <source>
        <dbReference type="SAM" id="MobiDB-lite"/>
    </source>
</evidence>
<protein>
    <submittedName>
        <fullName evidence="2">Uncharacterized protein</fullName>
    </submittedName>
</protein>
<proteinExistence type="predicted"/>
<gene>
    <name evidence="2" type="ORF">Ctob_006000</name>
</gene>
<feature type="region of interest" description="Disordered" evidence="1">
    <location>
        <begin position="148"/>
        <end position="200"/>
    </location>
</feature>
<reference evidence="3" key="1">
    <citation type="journal article" date="2015" name="PLoS Genet.">
        <title>Genome Sequence and Transcriptome Analyses of Chrysochromulina tobin: Metabolic Tools for Enhanced Algal Fitness in the Prominent Order Prymnesiales (Haptophyceae).</title>
        <authorList>
            <person name="Hovde B.T."/>
            <person name="Deodato C.R."/>
            <person name="Hunsperger H.M."/>
            <person name="Ryken S.A."/>
            <person name="Yost W."/>
            <person name="Jha R.K."/>
            <person name="Patterson J."/>
            <person name="Monnat R.J. Jr."/>
            <person name="Barlow S.B."/>
            <person name="Starkenburg S.R."/>
            <person name="Cattolico R.A."/>
        </authorList>
    </citation>
    <scope>NUCLEOTIDE SEQUENCE</scope>
    <source>
        <strain evidence="3">CCMP291</strain>
    </source>
</reference>
<feature type="non-terminal residue" evidence="2">
    <location>
        <position position="340"/>
    </location>
</feature>
<keyword evidence="3" id="KW-1185">Reference proteome</keyword>